<dbReference type="AlphaFoldDB" id="A0A1T4TRX8"/>
<proteinExistence type="inferred from homology"/>
<protein>
    <recommendedName>
        <fullName evidence="3 7">6,7-dimethyl-8-ribityllumazine synthase</fullName>
        <shortName evidence="7">DMRL synthase</shortName>
        <shortName evidence="7">LS</shortName>
        <shortName evidence="7">Lumazine synthase</shortName>
        <ecNumber evidence="3 7">2.5.1.78</ecNumber>
    </recommendedName>
</protein>
<keyword evidence="5 7" id="KW-0808">Transferase</keyword>
<feature type="binding site" evidence="7">
    <location>
        <position position="123"/>
    </location>
    <ligand>
        <name>5-amino-6-(D-ribitylamino)uracil</name>
        <dbReference type="ChEBI" id="CHEBI:15934"/>
    </ligand>
</feature>
<evidence type="ECO:0000313" key="8">
    <source>
        <dbReference type="EMBL" id="SKA43206.1"/>
    </source>
</evidence>
<feature type="binding site" evidence="7">
    <location>
        <position position="29"/>
    </location>
    <ligand>
        <name>5-amino-6-(D-ribitylamino)uracil</name>
        <dbReference type="ChEBI" id="CHEBI:15934"/>
    </ligand>
</feature>
<dbReference type="Proteomes" id="UP000190367">
    <property type="component" value="Unassembled WGS sequence"/>
</dbReference>
<name>A0A1T4TRX8_9BACT</name>
<evidence type="ECO:0000256" key="7">
    <source>
        <dbReference type="HAMAP-Rule" id="MF_00178"/>
    </source>
</evidence>
<evidence type="ECO:0000256" key="6">
    <source>
        <dbReference type="ARBA" id="ARBA00048785"/>
    </source>
</evidence>
<keyword evidence="9" id="KW-1185">Reference proteome</keyword>
<dbReference type="GO" id="GO:0000906">
    <property type="term" value="F:6,7-dimethyl-8-ribityllumazine synthase activity"/>
    <property type="evidence" value="ECO:0007669"/>
    <property type="project" value="UniProtKB-UniRule"/>
</dbReference>
<dbReference type="GO" id="GO:0005829">
    <property type="term" value="C:cytosol"/>
    <property type="evidence" value="ECO:0007669"/>
    <property type="project" value="TreeGrafter"/>
</dbReference>
<dbReference type="EMBL" id="FUWZ01000006">
    <property type="protein sequence ID" value="SKA43206.1"/>
    <property type="molecule type" value="Genomic_DNA"/>
</dbReference>
<comment type="catalytic activity">
    <reaction evidence="6 7">
        <text>(2S)-2-hydroxy-3-oxobutyl phosphate + 5-amino-6-(D-ribitylamino)uracil = 6,7-dimethyl-8-(1-D-ribityl)lumazine + phosphate + 2 H2O + H(+)</text>
        <dbReference type="Rhea" id="RHEA:26152"/>
        <dbReference type="ChEBI" id="CHEBI:15377"/>
        <dbReference type="ChEBI" id="CHEBI:15378"/>
        <dbReference type="ChEBI" id="CHEBI:15934"/>
        <dbReference type="ChEBI" id="CHEBI:43474"/>
        <dbReference type="ChEBI" id="CHEBI:58201"/>
        <dbReference type="ChEBI" id="CHEBI:58830"/>
        <dbReference type="EC" id="2.5.1.78"/>
    </reaction>
</comment>
<dbReference type="PANTHER" id="PTHR21058:SF0">
    <property type="entry name" value="6,7-DIMETHYL-8-RIBITYLLUMAZINE SYNTHASE"/>
    <property type="match status" value="1"/>
</dbReference>
<feature type="active site" description="Proton donor" evidence="7">
    <location>
        <position position="98"/>
    </location>
</feature>
<dbReference type="GO" id="GO:0009349">
    <property type="term" value="C:riboflavin synthase complex"/>
    <property type="evidence" value="ECO:0007669"/>
    <property type="project" value="UniProtKB-UniRule"/>
</dbReference>
<dbReference type="GO" id="GO:0009231">
    <property type="term" value="P:riboflavin biosynthetic process"/>
    <property type="evidence" value="ECO:0007669"/>
    <property type="project" value="UniProtKB-UniRule"/>
</dbReference>
<sequence>MSEHNKSLLNDAGILNLEDASVVMVYTEWNDAIVNELVAGCERSLQQYKVSKTNKIIVPGAFELPYACKQYWENTKGTGQQPGAIIAFGCVIRGETPHFDYVCKAVTEGILQLNLQLPVPVIFGILTVDNEQQALDRLGGAHGHKGEEAAITALKMIALQRDLARGI</sequence>
<feature type="binding site" evidence="7">
    <location>
        <position position="137"/>
    </location>
    <ligand>
        <name>(2S)-2-hydroxy-3-oxobutyl phosphate</name>
        <dbReference type="ChEBI" id="CHEBI:58830"/>
    </ligand>
</feature>
<dbReference type="Gene3D" id="3.40.50.960">
    <property type="entry name" value="Lumazine/riboflavin synthase"/>
    <property type="match status" value="1"/>
</dbReference>
<keyword evidence="4 7" id="KW-0686">Riboflavin biosynthesis</keyword>
<dbReference type="STRING" id="634771.SAMN04488128_106135"/>
<evidence type="ECO:0000256" key="3">
    <source>
        <dbReference type="ARBA" id="ARBA00012664"/>
    </source>
</evidence>
<dbReference type="InterPro" id="IPR002180">
    <property type="entry name" value="LS/RS"/>
</dbReference>
<dbReference type="Pfam" id="PF00885">
    <property type="entry name" value="DMRL_synthase"/>
    <property type="match status" value="1"/>
</dbReference>
<comment type="pathway">
    <text evidence="1 7">Cofactor biosynthesis; riboflavin biosynthesis; riboflavin from 2-hydroxy-3-oxobutyl phosphate and 5-amino-6-(D-ribitylamino)uracil: step 1/2.</text>
</comment>
<feature type="binding site" evidence="7">
    <location>
        <begin position="90"/>
        <end position="92"/>
    </location>
    <ligand>
        <name>5-amino-6-(D-ribitylamino)uracil</name>
        <dbReference type="ChEBI" id="CHEBI:15934"/>
    </ligand>
</feature>
<dbReference type="PANTHER" id="PTHR21058">
    <property type="entry name" value="6,7-DIMETHYL-8-RIBITYLLUMAZINE SYNTHASE DMRL SYNTHASE LUMAZINE SYNTHASE"/>
    <property type="match status" value="1"/>
</dbReference>
<dbReference type="UniPathway" id="UPA00275">
    <property type="reaction ID" value="UER00404"/>
</dbReference>
<reference evidence="9" key="1">
    <citation type="submission" date="2017-02" db="EMBL/GenBank/DDBJ databases">
        <authorList>
            <person name="Varghese N."/>
            <person name="Submissions S."/>
        </authorList>
    </citation>
    <scope>NUCLEOTIDE SEQUENCE [LARGE SCALE GENOMIC DNA]</scope>
    <source>
        <strain evidence="9">DSM 22224</strain>
    </source>
</reference>
<evidence type="ECO:0000256" key="2">
    <source>
        <dbReference type="ARBA" id="ARBA00007424"/>
    </source>
</evidence>
<organism evidence="8 9">
    <name type="scientific">Chitinophaga eiseniae</name>
    <dbReference type="NCBI Taxonomy" id="634771"/>
    <lineage>
        <taxon>Bacteria</taxon>
        <taxon>Pseudomonadati</taxon>
        <taxon>Bacteroidota</taxon>
        <taxon>Chitinophagia</taxon>
        <taxon>Chitinophagales</taxon>
        <taxon>Chitinophagaceae</taxon>
        <taxon>Chitinophaga</taxon>
    </lineage>
</organism>
<evidence type="ECO:0000256" key="4">
    <source>
        <dbReference type="ARBA" id="ARBA00022619"/>
    </source>
</evidence>
<dbReference type="InterPro" id="IPR034964">
    <property type="entry name" value="LS"/>
</dbReference>
<dbReference type="RefSeq" id="WP_078672502.1">
    <property type="nucleotide sequence ID" value="NZ_FUWZ01000006.1"/>
</dbReference>
<dbReference type="HAMAP" id="MF_00178">
    <property type="entry name" value="Lumazine_synth"/>
    <property type="match status" value="1"/>
</dbReference>
<evidence type="ECO:0000313" key="9">
    <source>
        <dbReference type="Proteomes" id="UP000190367"/>
    </source>
</evidence>
<gene>
    <name evidence="7" type="primary">ribH</name>
    <name evidence="8" type="ORF">SAMN04488128_106135</name>
</gene>
<dbReference type="InterPro" id="IPR036467">
    <property type="entry name" value="LS/RS_sf"/>
</dbReference>
<dbReference type="OrthoDB" id="9809709at2"/>
<comment type="function">
    <text evidence="7">Catalyzes the formation of 6,7-dimethyl-8-ribityllumazine by condensation of 5-amino-6-(D-ribitylamino)uracil with 3,4-dihydroxy-2-butanone 4-phosphate. This is the penultimate step in the biosynthesis of riboflavin.</text>
</comment>
<evidence type="ECO:0000256" key="1">
    <source>
        <dbReference type="ARBA" id="ARBA00004917"/>
    </source>
</evidence>
<evidence type="ECO:0000256" key="5">
    <source>
        <dbReference type="ARBA" id="ARBA00022679"/>
    </source>
</evidence>
<comment type="similarity">
    <text evidence="2 7">Belongs to the DMRL synthase family.</text>
</comment>
<dbReference type="EC" id="2.5.1.78" evidence="3 7"/>
<feature type="binding site" evidence="7">
    <location>
        <begin position="61"/>
        <end position="63"/>
    </location>
    <ligand>
        <name>5-amino-6-(D-ribitylamino)uracil</name>
        <dbReference type="ChEBI" id="CHEBI:15934"/>
    </ligand>
</feature>
<accession>A0A1T4TRX8</accession>
<dbReference type="SUPFAM" id="SSF52121">
    <property type="entry name" value="Lumazine synthase"/>
    <property type="match status" value="1"/>
</dbReference>
<dbReference type="NCBIfam" id="TIGR00114">
    <property type="entry name" value="lumazine-synth"/>
    <property type="match status" value="1"/>
</dbReference>
<dbReference type="CDD" id="cd09209">
    <property type="entry name" value="Lumazine_synthase-I"/>
    <property type="match status" value="1"/>
</dbReference>
<feature type="binding site" evidence="7">
    <location>
        <begin position="95"/>
        <end position="96"/>
    </location>
    <ligand>
        <name>(2S)-2-hydroxy-3-oxobutyl phosphate</name>
        <dbReference type="ChEBI" id="CHEBI:58830"/>
    </ligand>
</feature>